<comment type="caution">
    <text evidence="4">The sequence shown here is derived from an EMBL/GenBank/DDBJ whole genome shotgun (WGS) entry which is preliminary data.</text>
</comment>
<dbReference type="SUPFAM" id="SSF53448">
    <property type="entry name" value="Nucleotide-diphospho-sugar transferases"/>
    <property type="match status" value="1"/>
</dbReference>
<evidence type="ECO:0000313" key="4">
    <source>
        <dbReference type="EMBL" id="KUK76952.1"/>
    </source>
</evidence>
<sequence length="412" mass="48444">KIYKSPKLFKKLSKESHRKVSQECSFVETVEKEIKMLQEASGKEEIINTSEEKEADKQKVLSVIVPSYNVEDFLELCIDTLLDHRNRIKMEVVIINDGSTDSTLEIAKKIQKFWNQGEEDSIVRIIDKENGGHGSTINVGLGEVQGKYVRLVDADDWVDSSKLADLIDILENEDSDLVLTDYSEDRVEENKLFKKEIYEFLTPRIEYDFEDLCVGGTYGFNEWGPILATSTFKTEVLKKTDFSLTEKSPYVDMEFNMYSILNVENIIYYDLDIYRYFIGRSDQSISQESFKRNYLKHRNILFTMIKFVETNTDIPSKKRQYIINKLIVPMINSHYVIMIQFYKSIPKFLRYDKELRRYPEYYNHPWVVNRNLKFIRKTRGLTIPMRDFISVVRKIPGVSKVIDYSKNLILIK</sequence>
<dbReference type="PATRIC" id="fig|1641389.3.peg.733"/>
<dbReference type="Pfam" id="PF00535">
    <property type="entry name" value="Glycos_transf_2"/>
    <property type="match status" value="1"/>
</dbReference>
<keyword evidence="2" id="KW-0808">Transferase</keyword>
<gene>
    <name evidence="4" type="ORF">XD93_0625</name>
</gene>
<accession>A0A101HHG3</accession>
<dbReference type="InterPro" id="IPR001173">
    <property type="entry name" value="Glyco_trans_2-like"/>
</dbReference>
<protein>
    <submittedName>
        <fullName evidence="4">AcbV</fullName>
    </submittedName>
</protein>
<proteinExistence type="predicted"/>
<dbReference type="EMBL" id="LGGO01000082">
    <property type="protein sequence ID" value="KUK76952.1"/>
    <property type="molecule type" value="Genomic_DNA"/>
</dbReference>
<dbReference type="InterPro" id="IPR029044">
    <property type="entry name" value="Nucleotide-diphossugar_trans"/>
</dbReference>
<dbReference type="Proteomes" id="UP000053904">
    <property type="component" value="Unassembled WGS sequence"/>
</dbReference>
<dbReference type="GO" id="GO:0016757">
    <property type="term" value="F:glycosyltransferase activity"/>
    <property type="evidence" value="ECO:0007669"/>
    <property type="project" value="UniProtKB-KW"/>
</dbReference>
<evidence type="ECO:0000313" key="5">
    <source>
        <dbReference type="Proteomes" id="UP000053904"/>
    </source>
</evidence>
<evidence type="ECO:0000259" key="3">
    <source>
        <dbReference type="Pfam" id="PF00535"/>
    </source>
</evidence>
<name>A0A101HHG3_9BACT</name>
<keyword evidence="1" id="KW-0328">Glycosyltransferase</keyword>
<dbReference type="PANTHER" id="PTHR22916:SF51">
    <property type="entry name" value="GLYCOSYLTRANSFERASE EPSH-RELATED"/>
    <property type="match status" value="1"/>
</dbReference>
<evidence type="ECO:0000256" key="2">
    <source>
        <dbReference type="ARBA" id="ARBA00022679"/>
    </source>
</evidence>
<dbReference type="AlphaFoldDB" id="A0A101HHG3"/>
<organism evidence="4 5">
    <name type="scientific">candidate division WS6 bacterium 34_10</name>
    <dbReference type="NCBI Taxonomy" id="1641389"/>
    <lineage>
        <taxon>Bacteria</taxon>
        <taxon>Candidatus Dojkabacteria</taxon>
    </lineage>
</organism>
<evidence type="ECO:0000256" key="1">
    <source>
        <dbReference type="ARBA" id="ARBA00022676"/>
    </source>
</evidence>
<dbReference type="Gene3D" id="3.90.550.10">
    <property type="entry name" value="Spore Coat Polysaccharide Biosynthesis Protein SpsA, Chain A"/>
    <property type="match status" value="1"/>
</dbReference>
<reference evidence="5" key="1">
    <citation type="journal article" date="2015" name="MBio">
        <title>Genome-Resolved Metagenomic Analysis Reveals Roles for Candidate Phyla and Other Microbial Community Members in Biogeochemical Transformations in Oil Reservoirs.</title>
        <authorList>
            <person name="Hu P."/>
            <person name="Tom L."/>
            <person name="Singh A."/>
            <person name="Thomas B.C."/>
            <person name="Baker B.J."/>
            <person name="Piceno Y.M."/>
            <person name="Andersen G.L."/>
            <person name="Banfield J.F."/>
        </authorList>
    </citation>
    <scope>NUCLEOTIDE SEQUENCE [LARGE SCALE GENOMIC DNA]</scope>
</reference>
<dbReference type="CDD" id="cd00761">
    <property type="entry name" value="Glyco_tranf_GTA_type"/>
    <property type="match status" value="1"/>
</dbReference>
<feature type="non-terminal residue" evidence="4">
    <location>
        <position position="1"/>
    </location>
</feature>
<feature type="domain" description="Glycosyltransferase 2-like" evidence="3">
    <location>
        <begin position="62"/>
        <end position="198"/>
    </location>
</feature>
<dbReference type="PANTHER" id="PTHR22916">
    <property type="entry name" value="GLYCOSYLTRANSFERASE"/>
    <property type="match status" value="1"/>
</dbReference>